<dbReference type="InterPro" id="IPR006089">
    <property type="entry name" value="Acyl-CoA_DH_CS"/>
</dbReference>
<evidence type="ECO:0000313" key="9">
    <source>
        <dbReference type="EMBL" id="EQD62736.1"/>
    </source>
</evidence>
<keyword evidence="3" id="KW-0285">Flavoprotein</keyword>
<dbReference type="EMBL" id="AUZX01006723">
    <property type="protein sequence ID" value="EQD62736.1"/>
    <property type="molecule type" value="Genomic_DNA"/>
</dbReference>
<reference evidence="9" key="2">
    <citation type="journal article" date="2014" name="ISME J.">
        <title>Microbial stratification in low pH oxic and suboxic macroscopic growths along an acid mine drainage.</title>
        <authorList>
            <person name="Mendez-Garcia C."/>
            <person name="Mesa V."/>
            <person name="Sprenger R.R."/>
            <person name="Richter M."/>
            <person name="Diez M.S."/>
            <person name="Solano J."/>
            <person name="Bargiela R."/>
            <person name="Golyshina O.V."/>
            <person name="Manteca A."/>
            <person name="Ramos J.L."/>
            <person name="Gallego J.R."/>
            <person name="Llorente I."/>
            <person name="Martins Dos Santos V.A."/>
            <person name="Jensen O.N."/>
            <person name="Pelaez A.I."/>
            <person name="Sanchez J."/>
            <person name="Ferrer M."/>
        </authorList>
    </citation>
    <scope>NUCLEOTIDE SEQUENCE</scope>
</reference>
<dbReference type="InterPro" id="IPR036250">
    <property type="entry name" value="AcylCo_DH-like_C"/>
</dbReference>
<feature type="domain" description="Acyl-CoA oxidase/dehydrogenase middle" evidence="7">
    <location>
        <begin position="113"/>
        <end position="210"/>
    </location>
</feature>
<proteinExistence type="inferred from homology"/>
<dbReference type="GO" id="GO:0050660">
    <property type="term" value="F:flavin adenine dinucleotide binding"/>
    <property type="evidence" value="ECO:0007669"/>
    <property type="project" value="InterPro"/>
</dbReference>
<dbReference type="Gene3D" id="1.10.540.10">
    <property type="entry name" value="Acyl-CoA dehydrogenase/oxidase, N-terminal domain"/>
    <property type="match status" value="1"/>
</dbReference>
<dbReference type="AlphaFoldDB" id="T1AQ77"/>
<dbReference type="SUPFAM" id="SSF47203">
    <property type="entry name" value="Acyl-CoA dehydrogenase C-terminal domain-like"/>
    <property type="match status" value="1"/>
</dbReference>
<organism evidence="9">
    <name type="scientific">mine drainage metagenome</name>
    <dbReference type="NCBI Taxonomy" id="410659"/>
    <lineage>
        <taxon>unclassified sequences</taxon>
        <taxon>metagenomes</taxon>
        <taxon>ecological metagenomes</taxon>
    </lineage>
</organism>
<dbReference type="InterPro" id="IPR037069">
    <property type="entry name" value="AcylCoA_DH/ox_N_sf"/>
</dbReference>
<name>T1AQ77_9ZZZZ</name>
<sequence length="258" mass="28723">MDFELNEELKEFKKKVREFALKEFPMETARKHDYEESYPEEIRLKSLSTGIIDFSNPWKTMVAVEELCRVDAGLGISITVPYFGAEVIMLFGNDMQKEKYLSPVNHGTKMMGLAVTEPGGGSDVAANKTEAAKVGDNFILNGSKMFITNGQIADFFVMLARTSKKEDEKKHKGMSTFIVESKFKGFSASKLEGKLGVRATNTAELILNNVEVPSENLIGEEGKGFYYIMTFFNISRVFVAAQAIGVAQGALDRTLEYT</sequence>
<dbReference type="InterPro" id="IPR006091">
    <property type="entry name" value="Acyl-CoA_Oxase/DH_mid-dom"/>
</dbReference>
<dbReference type="SUPFAM" id="SSF56645">
    <property type="entry name" value="Acyl-CoA dehydrogenase NM domain-like"/>
    <property type="match status" value="1"/>
</dbReference>
<accession>T1AQ77</accession>
<dbReference type="InterPro" id="IPR046373">
    <property type="entry name" value="Acyl-CoA_Oxase/DH_mid-dom_sf"/>
</dbReference>
<comment type="cofactor">
    <cofactor evidence="1">
        <name>FAD</name>
        <dbReference type="ChEBI" id="CHEBI:57692"/>
    </cofactor>
</comment>
<comment type="similarity">
    <text evidence="2">Belongs to the acyl-CoA dehydrogenase family.</text>
</comment>
<dbReference type="Pfam" id="PF02770">
    <property type="entry name" value="Acyl-CoA_dh_M"/>
    <property type="match status" value="1"/>
</dbReference>
<dbReference type="FunFam" id="2.40.110.10:FF:000001">
    <property type="entry name" value="Acyl-CoA dehydrogenase, mitochondrial"/>
    <property type="match status" value="1"/>
</dbReference>
<dbReference type="InterPro" id="IPR013786">
    <property type="entry name" value="AcylCoA_DH/ox_N"/>
</dbReference>
<dbReference type="PROSITE" id="PS00072">
    <property type="entry name" value="ACYL_COA_DH_1"/>
    <property type="match status" value="1"/>
</dbReference>
<evidence type="ECO:0000256" key="2">
    <source>
        <dbReference type="ARBA" id="ARBA00009347"/>
    </source>
</evidence>
<gene>
    <name evidence="9" type="ORF">B1A_09430</name>
</gene>
<dbReference type="Gene3D" id="1.20.140.10">
    <property type="entry name" value="Butyryl-CoA Dehydrogenase, subunit A, domain 3"/>
    <property type="match status" value="1"/>
</dbReference>
<evidence type="ECO:0000259" key="8">
    <source>
        <dbReference type="Pfam" id="PF02771"/>
    </source>
</evidence>
<evidence type="ECO:0000259" key="7">
    <source>
        <dbReference type="Pfam" id="PF02770"/>
    </source>
</evidence>
<dbReference type="InterPro" id="IPR009075">
    <property type="entry name" value="AcylCo_DH/oxidase_C"/>
</dbReference>
<evidence type="ECO:0000256" key="3">
    <source>
        <dbReference type="ARBA" id="ARBA00022630"/>
    </source>
</evidence>
<dbReference type="PANTHER" id="PTHR43884">
    <property type="entry name" value="ACYL-COA DEHYDROGENASE"/>
    <property type="match status" value="1"/>
</dbReference>
<feature type="domain" description="Acyl-CoA dehydrogenase/oxidase C-terminal" evidence="6">
    <location>
        <begin position="222"/>
        <end position="257"/>
    </location>
</feature>
<dbReference type="Gene3D" id="2.40.110.10">
    <property type="entry name" value="Butyryl-CoA Dehydrogenase, subunit A, domain 2"/>
    <property type="match status" value="1"/>
</dbReference>
<dbReference type="PANTHER" id="PTHR43884:SF12">
    <property type="entry name" value="ISOVALERYL-COA DEHYDROGENASE, MITOCHONDRIAL-RELATED"/>
    <property type="match status" value="1"/>
</dbReference>
<dbReference type="GO" id="GO:0003995">
    <property type="term" value="F:acyl-CoA dehydrogenase activity"/>
    <property type="evidence" value="ECO:0007669"/>
    <property type="project" value="InterPro"/>
</dbReference>
<protein>
    <submittedName>
        <fullName evidence="9">Acyl-CoA dehydrogenase domain protein</fullName>
    </submittedName>
</protein>
<keyword evidence="4" id="KW-0274">FAD</keyword>
<dbReference type="Pfam" id="PF00441">
    <property type="entry name" value="Acyl-CoA_dh_1"/>
    <property type="match status" value="1"/>
</dbReference>
<evidence type="ECO:0000256" key="4">
    <source>
        <dbReference type="ARBA" id="ARBA00022827"/>
    </source>
</evidence>
<keyword evidence="5" id="KW-0560">Oxidoreductase</keyword>
<evidence type="ECO:0000256" key="1">
    <source>
        <dbReference type="ARBA" id="ARBA00001974"/>
    </source>
</evidence>
<reference evidence="9" key="1">
    <citation type="submission" date="2013-08" db="EMBL/GenBank/DDBJ databases">
        <authorList>
            <person name="Mendez C."/>
            <person name="Richter M."/>
            <person name="Ferrer M."/>
            <person name="Sanchez J."/>
        </authorList>
    </citation>
    <scope>NUCLEOTIDE SEQUENCE</scope>
</reference>
<feature type="domain" description="Acyl-CoA dehydrogenase/oxidase N-terminal" evidence="8">
    <location>
        <begin position="6"/>
        <end position="107"/>
    </location>
</feature>
<dbReference type="Pfam" id="PF02771">
    <property type="entry name" value="Acyl-CoA_dh_N"/>
    <property type="match status" value="1"/>
</dbReference>
<dbReference type="InterPro" id="IPR009100">
    <property type="entry name" value="AcylCoA_DH/oxidase_NM_dom_sf"/>
</dbReference>
<comment type="caution">
    <text evidence="9">The sequence shown here is derived from an EMBL/GenBank/DDBJ whole genome shotgun (WGS) entry which is preliminary data.</text>
</comment>
<evidence type="ECO:0000259" key="6">
    <source>
        <dbReference type="Pfam" id="PF00441"/>
    </source>
</evidence>
<evidence type="ECO:0000256" key="5">
    <source>
        <dbReference type="ARBA" id="ARBA00023002"/>
    </source>
</evidence>